<dbReference type="EMBL" id="QPFP01000100">
    <property type="protein sequence ID" value="TEB21918.1"/>
    <property type="molecule type" value="Genomic_DNA"/>
</dbReference>
<dbReference type="Proteomes" id="UP000298030">
    <property type="component" value="Unassembled WGS sequence"/>
</dbReference>
<proteinExistence type="predicted"/>
<sequence>MDSLVGHYRDRGRRRRPYRAQSPSVTPQGSIALPPDSIHTYPWSSPPGVPTSHAPSFLVNLCPTVANPAGFNVTLPGNIVLRYHLVLNVPTSVGNLEPSNTCCLVPPPAYIRSARFLPTLPLPKWGDSFGHGILRIPEWLPTMMAVSLDVYRAHPYREVNDPRRSTVEKFKVST</sequence>
<dbReference type="AlphaFoldDB" id="A0A4Y7SJT2"/>
<evidence type="ECO:0000313" key="3">
    <source>
        <dbReference type="Proteomes" id="UP000298030"/>
    </source>
</evidence>
<name>A0A4Y7SJT2_COPMI</name>
<evidence type="ECO:0000256" key="1">
    <source>
        <dbReference type="SAM" id="MobiDB-lite"/>
    </source>
</evidence>
<accession>A0A4Y7SJT2</accession>
<feature type="region of interest" description="Disordered" evidence="1">
    <location>
        <begin position="1"/>
        <end position="35"/>
    </location>
</feature>
<protein>
    <submittedName>
        <fullName evidence="2">Uncharacterized protein</fullName>
    </submittedName>
</protein>
<organism evidence="2 3">
    <name type="scientific">Coprinellus micaceus</name>
    <name type="common">Glistening ink-cap mushroom</name>
    <name type="synonym">Coprinus micaceus</name>
    <dbReference type="NCBI Taxonomy" id="71717"/>
    <lineage>
        <taxon>Eukaryota</taxon>
        <taxon>Fungi</taxon>
        <taxon>Dikarya</taxon>
        <taxon>Basidiomycota</taxon>
        <taxon>Agaricomycotina</taxon>
        <taxon>Agaricomycetes</taxon>
        <taxon>Agaricomycetidae</taxon>
        <taxon>Agaricales</taxon>
        <taxon>Agaricineae</taxon>
        <taxon>Psathyrellaceae</taxon>
        <taxon>Coprinellus</taxon>
    </lineage>
</organism>
<reference evidence="2 3" key="1">
    <citation type="journal article" date="2019" name="Nat. Ecol. Evol.">
        <title>Megaphylogeny resolves global patterns of mushroom evolution.</title>
        <authorList>
            <person name="Varga T."/>
            <person name="Krizsan K."/>
            <person name="Foldi C."/>
            <person name="Dima B."/>
            <person name="Sanchez-Garcia M."/>
            <person name="Sanchez-Ramirez S."/>
            <person name="Szollosi G.J."/>
            <person name="Szarkandi J.G."/>
            <person name="Papp V."/>
            <person name="Albert L."/>
            <person name="Andreopoulos W."/>
            <person name="Angelini C."/>
            <person name="Antonin V."/>
            <person name="Barry K.W."/>
            <person name="Bougher N.L."/>
            <person name="Buchanan P."/>
            <person name="Buyck B."/>
            <person name="Bense V."/>
            <person name="Catcheside P."/>
            <person name="Chovatia M."/>
            <person name="Cooper J."/>
            <person name="Damon W."/>
            <person name="Desjardin D."/>
            <person name="Finy P."/>
            <person name="Geml J."/>
            <person name="Haridas S."/>
            <person name="Hughes K."/>
            <person name="Justo A."/>
            <person name="Karasinski D."/>
            <person name="Kautmanova I."/>
            <person name="Kiss B."/>
            <person name="Kocsube S."/>
            <person name="Kotiranta H."/>
            <person name="LaButti K.M."/>
            <person name="Lechner B.E."/>
            <person name="Liimatainen K."/>
            <person name="Lipzen A."/>
            <person name="Lukacs Z."/>
            <person name="Mihaltcheva S."/>
            <person name="Morgado L.N."/>
            <person name="Niskanen T."/>
            <person name="Noordeloos M.E."/>
            <person name="Ohm R.A."/>
            <person name="Ortiz-Santana B."/>
            <person name="Ovrebo C."/>
            <person name="Racz N."/>
            <person name="Riley R."/>
            <person name="Savchenko A."/>
            <person name="Shiryaev A."/>
            <person name="Soop K."/>
            <person name="Spirin V."/>
            <person name="Szebenyi C."/>
            <person name="Tomsovsky M."/>
            <person name="Tulloss R.E."/>
            <person name="Uehling J."/>
            <person name="Grigoriev I.V."/>
            <person name="Vagvolgyi C."/>
            <person name="Papp T."/>
            <person name="Martin F.M."/>
            <person name="Miettinen O."/>
            <person name="Hibbett D.S."/>
            <person name="Nagy L.G."/>
        </authorList>
    </citation>
    <scope>NUCLEOTIDE SEQUENCE [LARGE SCALE GENOMIC DNA]</scope>
    <source>
        <strain evidence="2 3">FP101781</strain>
    </source>
</reference>
<keyword evidence="3" id="KW-1185">Reference proteome</keyword>
<comment type="caution">
    <text evidence="2">The sequence shown here is derived from an EMBL/GenBank/DDBJ whole genome shotgun (WGS) entry which is preliminary data.</text>
</comment>
<evidence type="ECO:0000313" key="2">
    <source>
        <dbReference type="EMBL" id="TEB21918.1"/>
    </source>
</evidence>
<gene>
    <name evidence="2" type="ORF">FA13DRAFT_87192</name>
</gene>